<reference evidence="5" key="2">
    <citation type="submission" date="2025-09" db="UniProtKB">
        <authorList>
            <consortium name="Ensembl"/>
        </authorList>
    </citation>
    <scope>IDENTIFICATION</scope>
</reference>
<dbReference type="Pfam" id="PF05466">
    <property type="entry name" value="BASP1"/>
    <property type="match status" value="1"/>
</dbReference>
<organism evidence="5 6">
    <name type="scientific">Paramormyrops kingsleyae</name>
    <dbReference type="NCBI Taxonomy" id="1676925"/>
    <lineage>
        <taxon>Eukaryota</taxon>
        <taxon>Metazoa</taxon>
        <taxon>Chordata</taxon>
        <taxon>Craniata</taxon>
        <taxon>Vertebrata</taxon>
        <taxon>Euteleostomi</taxon>
        <taxon>Actinopterygii</taxon>
        <taxon>Neopterygii</taxon>
        <taxon>Teleostei</taxon>
        <taxon>Osteoglossocephala</taxon>
        <taxon>Osteoglossomorpha</taxon>
        <taxon>Osteoglossiformes</taxon>
        <taxon>Mormyridae</taxon>
        <taxon>Paramormyrops</taxon>
    </lineage>
</organism>
<name>A0A3B3TEI0_9TELE</name>
<keyword evidence="3" id="KW-0449">Lipoprotein</keyword>
<dbReference type="PANTHER" id="PTHR23212">
    <property type="entry name" value="BRAIN ACID SOLUBLE PROTEIN 1"/>
    <property type="match status" value="1"/>
</dbReference>
<comment type="similarity">
    <text evidence="1">Belongs to the BASP1 family.</text>
</comment>
<feature type="compositionally biased region" description="Basic residues" evidence="4">
    <location>
        <begin position="1"/>
        <end position="11"/>
    </location>
</feature>
<dbReference type="AlphaFoldDB" id="A0A3B3TEI0"/>
<accession>A0A3B3TEI0</accession>
<sequence length="90" mass="9774">MGGKLSKKKKASNVSDDKAKDKKVEGSSAEEGAAQEENKGEAPEAATTDVANDKAQKEAQPVESLVWMAYECRCFYRQRTSTGERCLQSG</sequence>
<proteinExistence type="inferred from homology"/>
<dbReference type="Ensembl" id="ENSPKIT00000022191.1">
    <property type="protein sequence ID" value="ENSPKIP00000041159.1"/>
    <property type="gene ID" value="ENSPKIG00000017823.1"/>
</dbReference>
<dbReference type="Proteomes" id="UP000261540">
    <property type="component" value="Unplaced"/>
</dbReference>
<evidence type="ECO:0000256" key="4">
    <source>
        <dbReference type="SAM" id="MobiDB-lite"/>
    </source>
</evidence>
<evidence type="ECO:0000256" key="1">
    <source>
        <dbReference type="ARBA" id="ARBA00010268"/>
    </source>
</evidence>
<reference evidence="5" key="1">
    <citation type="submission" date="2025-08" db="UniProtKB">
        <authorList>
            <consortium name="Ensembl"/>
        </authorList>
    </citation>
    <scope>IDENTIFICATION</scope>
</reference>
<evidence type="ECO:0000313" key="5">
    <source>
        <dbReference type="Ensembl" id="ENSPKIP00000041159.1"/>
    </source>
</evidence>
<evidence type="ECO:0000256" key="2">
    <source>
        <dbReference type="ARBA" id="ARBA00022707"/>
    </source>
</evidence>
<keyword evidence="6" id="KW-1185">Reference proteome</keyword>
<dbReference type="STRING" id="1676925.ENSPKIP00000041159"/>
<keyword evidence="2" id="KW-0519">Myristate</keyword>
<feature type="compositionally biased region" description="Basic and acidic residues" evidence="4">
    <location>
        <begin position="15"/>
        <end position="25"/>
    </location>
</feature>
<feature type="region of interest" description="Disordered" evidence="4">
    <location>
        <begin position="1"/>
        <end position="59"/>
    </location>
</feature>
<evidence type="ECO:0000256" key="3">
    <source>
        <dbReference type="ARBA" id="ARBA00023288"/>
    </source>
</evidence>
<protein>
    <submittedName>
        <fullName evidence="5">Uncharacterized protein</fullName>
    </submittedName>
</protein>
<dbReference type="InterPro" id="IPR008408">
    <property type="entry name" value="BASP1"/>
</dbReference>
<evidence type="ECO:0000313" key="6">
    <source>
        <dbReference type="Proteomes" id="UP000261540"/>
    </source>
</evidence>
<dbReference type="PANTHER" id="PTHR23212:SF0">
    <property type="entry name" value="BRAIN ACID SOLUBLE PROTEIN 1"/>
    <property type="match status" value="1"/>
</dbReference>